<comment type="cofactor">
    <cofactor evidence="2">
        <name>[4Fe-4S] cluster</name>
        <dbReference type="ChEBI" id="CHEBI:49883"/>
    </cofactor>
</comment>
<evidence type="ECO:0000256" key="5">
    <source>
        <dbReference type="ARBA" id="ARBA00022505"/>
    </source>
</evidence>
<dbReference type="InterPro" id="IPR006656">
    <property type="entry name" value="Mopterin_OxRdtase"/>
</dbReference>
<keyword evidence="9" id="KW-0411">Iron-sulfur</keyword>
<evidence type="ECO:0000256" key="4">
    <source>
        <dbReference type="ARBA" id="ARBA00022485"/>
    </source>
</evidence>
<sequence>MAGTHAHAGGWGALKGTARHVGAQKGKLRIALSMLKLNQADGFDCPGCAWPDPADPGDRSAFEFCENGAKAVAWEATKKRCDPAFFAKHTVAELDTWSDHQLEAVGRLTRPMRYDAATDRYEELSWDDAYRRVGGRLAGLSDPDRGVFYTSGRTSNEAAFLYQLLGRRLGTNNFPDCSNMCHESSGVAMAASIGVGKGTVTLEDFGLADMILVIGQNPGTNHPRMLTELEKASRRGCSIVSINPMRERAMQGFVHPQHAVAMTLNRPTPIASEFVQPVIGGDLALFTGLCKAVLELPEGTIDRGFIAAHTIGFDAFEAAVKAEPWEALAFRSGVGVERMQELGRLYAGRERVIACWAMGLTQQRDAVATIQMVLNLLLVRGNLGRPGAGACPVRGHSNVQGDRTMGITERPPAALLGNLQRRFGFQPPAEHGLDVVDSIHAMERGEVDVFIGLGGNFVSATPDTARTSAAMRRVGLTVHVSTKLNRSHLVHGTDALILPCLGRTEADVTAAGPQAVSVEDSMSMVHLTRGRNPPADPDLPGEPTLVSRIAAAAFGPGDPADWSRFGEDYAAVRDAIADVIPGFERFNQRLAENPGGFWLGNSAARLEFENPERKARFIVGETRAPSVPEGCLRLMTLRSHDQYNTTVYGLNDRYRGVSGKRDVLFVNAEDAAGLGLAEGERVDVRRAAGPADGEAGEAEMPTVRGFELLFHDLPRGCCAGYFPELNALVSLDSVAVGSNTPVSKLVPVRLFPS</sequence>
<evidence type="ECO:0000256" key="9">
    <source>
        <dbReference type="ARBA" id="ARBA00023014"/>
    </source>
</evidence>
<accession>I0IEY1</accession>
<dbReference type="STRING" id="1142394.PSMK_16600"/>
<gene>
    <name evidence="12" type="ordered locus">PSMK_16600</name>
</gene>
<dbReference type="InterPro" id="IPR006657">
    <property type="entry name" value="MoPterin_dinucl-bd_dom"/>
</dbReference>
<feature type="domain" description="Molybdopterin dinucleotide-binding" evidence="11">
    <location>
        <begin position="632"/>
        <end position="691"/>
    </location>
</feature>
<keyword evidence="6" id="KW-0479">Metal-binding</keyword>
<organism evidence="12 13">
    <name type="scientific">Phycisphaera mikurensis (strain NBRC 102666 / KCTC 22515 / FYK2301M01)</name>
    <dbReference type="NCBI Taxonomy" id="1142394"/>
    <lineage>
        <taxon>Bacteria</taxon>
        <taxon>Pseudomonadati</taxon>
        <taxon>Planctomycetota</taxon>
        <taxon>Phycisphaerae</taxon>
        <taxon>Phycisphaerales</taxon>
        <taxon>Phycisphaeraceae</taxon>
        <taxon>Phycisphaera</taxon>
    </lineage>
</organism>
<evidence type="ECO:0000256" key="7">
    <source>
        <dbReference type="ARBA" id="ARBA00023002"/>
    </source>
</evidence>
<dbReference type="InterPro" id="IPR050123">
    <property type="entry name" value="Prok_molybdopt-oxidoreductase"/>
</dbReference>
<dbReference type="AlphaFoldDB" id="I0IEY1"/>
<dbReference type="GO" id="GO:0043546">
    <property type="term" value="F:molybdopterin cofactor binding"/>
    <property type="evidence" value="ECO:0007669"/>
    <property type="project" value="InterPro"/>
</dbReference>
<dbReference type="CDD" id="cd02767">
    <property type="entry name" value="MopB_ydeP"/>
    <property type="match status" value="1"/>
</dbReference>
<evidence type="ECO:0000259" key="10">
    <source>
        <dbReference type="Pfam" id="PF00384"/>
    </source>
</evidence>
<evidence type="ECO:0000259" key="11">
    <source>
        <dbReference type="Pfam" id="PF01568"/>
    </source>
</evidence>
<keyword evidence="7" id="KW-0560">Oxidoreductase</keyword>
<evidence type="ECO:0000256" key="1">
    <source>
        <dbReference type="ARBA" id="ARBA00001942"/>
    </source>
</evidence>
<name>I0IEY1_PHYMF</name>
<dbReference type="Gene3D" id="3.40.50.740">
    <property type="match status" value="1"/>
</dbReference>
<dbReference type="HOGENOM" id="CLU_000422_16_1_0"/>
<dbReference type="Proteomes" id="UP000007881">
    <property type="component" value="Chromosome"/>
</dbReference>
<evidence type="ECO:0000313" key="12">
    <source>
        <dbReference type="EMBL" id="BAM03819.1"/>
    </source>
</evidence>
<dbReference type="InterPro" id="IPR041953">
    <property type="entry name" value="YdeP_MopB"/>
</dbReference>
<dbReference type="EMBL" id="AP012338">
    <property type="protein sequence ID" value="BAM03819.1"/>
    <property type="molecule type" value="Genomic_DNA"/>
</dbReference>
<dbReference type="Pfam" id="PF00384">
    <property type="entry name" value="Molybdopterin"/>
    <property type="match status" value="1"/>
</dbReference>
<dbReference type="SUPFAM" id="SSF53706">
    <property type="entry name" value="Formate dehydrogenase/DMSO reductase, domains 1-3"/>
    <property type="match status" value="1"/>
</dbReference>
<dbReference type="InterPro" id="IPR009010">
    <property type="entry name" value="Asp_de-COase-like_dom_sf"/>
</dbReference>
<dbReference type="SUPFAM" id="SSF50692">
    <property type="entry name" value="ADC-like"/>
    <property type="match status" value="1"/>
</dbReference>
<keyword evidence="13" id="KW-1185">Reference proteome</keyword>
<comment type="cofactor">
    <cofactor evidence="1">
        <name>Mo-bis(molybdopterin guanine dinucleotide)</name>
        <dbReference type="ChEBI" id="CHEBI:60539"/>
    </cofactor>
</comment>
<dbReference type="PIRSF" id="PIRSF000144">
    <property type="entry name" value="CbbBc"/>
    <property type="match status" value="1"/>
</dbReference>
<dbReference type="GO" id="GO:0051539">
    <property type="term" value="F:4 iron, 4 sulfur cluster binding"/>
    <property type="evidence" value="ECO:0007669"/>
    <property type="project" value="UniProtKB-KW"/>
</dbReference>
<proteinExistence type="inferred from homology"/>
<dbReference type="NCBIfam" id="TIGR01701">
    <property type="entry name" value="Fdhalpha-like"/>
    <property type="match status" value="1"/>
</dbReference>
<dbReference type="GO" id="GO:0008863">
    <property type="term" value="F:formate dehydrogenase (NAD+) activity"/>
    <property type="evidence" value="ECO:0007669"/>
    <property type="project" value="InterPro"/>
</dbReference>
<evidence type="ECO:0000256" key="3">
    <source>
        <dbReference type="ARBA" id="ARBA00010312"/>
    </source>
</evidence>
<evidence type="ECO:0000313" key="13">
    <source>
        <dbReference type="Proteomes" id="UP000007881"/>
    </source>
</evidence>
<keyword evidence="5" id="KW-0500">Molybdenum</keyword>
<comment type="similarity">
    <text evidence="3">Belongs to the prokaryotic molybdopterin-containing oxidoreductase family.</text>
</comment>
<feature type="domain" description="Molybdopterin oxidoreductase" evidence="10">
    <location>
        <begin position="107"/>
        <end position="475"/>
    </location>
</feature>
<evidence type="ECO:0000256" key="6">
    <source>
        <dbReference type="ARBA" id="ARBA00022723"/>
    </source>
</evidence>
<dbReference type="Pfam" id="PF01568">
    <property type="entry name" value="Molydop_binding"/>
    <property type="match status" value="1"/>
</dbReference>
<dbReference type="PANTHER" id="PTHR43105:SF4">
    <property type="entry name" value="PROTEIN YDEP"/>
    <property type="match status" value="1"/>
</dbReference>
<dbReference type="Gene3D" id="3.40.228.10">
    <property type="entry name" value="Dimethylsulfoxide Reductase, domain 2"/>
    <property type="match status" value="1"/>
</dbReference>
<dbReference type="InterPro" id="IPR010046">
    <property type="entry name" value="Mopterin_OxRdtse_a_bac"/>
</dbReference>
<protein>
    <submittedName>
        <fullName evidence="12">Putative oxidoreductase</fullName>
    </submittedName>
</protein>
<dbReference type="GO" id="GO:0016020">
    <property type="term" value="C:membrane"/>
    <property type="evidence" value="ECO:0007669"/>
    <property type="project" value="TreeGrafter"/>
</dbReference>
<evidence type="ECO:0000256" key="8">
    <source>
        <dbReference type="ARBA" id="ARBA00023004"/>
    </source>
</evidence>
<dbReference type="PANTHER" id="PTHR43105">
    <property type="entry name" value="RESPIRATORY NITRATE REDUCTASE"/>
    <property type="match status" value="1"/>
</dbReference>
<dbReference type="KEGG" id="phm:PSMK_16600"/>
<dbReference type="CDD" id="cd02787">
    <property type="entry name" value="MopB_CT_ydeP"/>
    <property type="match status" value="1"/>
</dbReference>
<reference evidence="12 13" key="1">
    <citation type="submission" date="2012-02" db="EMBL/GenBank/DDBJ databases">
        <title>Complete genome sequence of Phycisphaera mikurensis NBRC 102666.</title>
        <authorList>
            <person name="Ankai A."/>
            <person name="Hosoyama A."/>
            <person name="Terui Y."/>
            <person name="Sekine M."/>
            <person name="Fukai R."/>
            <person name="Kato Y."/>
            <person name="Nakamura S."/>
            <person name="Yamada-Narita S."/>
            <person name="Kawakoshi A."/>
            <person name="Fukunaga Y."/>
            <person name="Yamazaki S."/>
            <person name="Fujita N."/>
        </authorList>
    </citation>
    <scope>NUCLEOTIDE SEQUENCE [LARGE SCALE GENOMIC DNA]</scope>
    <source>
        <strain evidence="13">NBRC 102666 / KCTC 22515 / FYK2301M01</strain>
    </source>
</reference>
<dbReference type="PATRIC" id="fig|1142394.8.peg.1707"/>
<dbReference type="InterPro" id="IPR037951">
    <property type="entry name" value="MopB_CT_YdeP"/>
</dbReference>
<dbReference type="OrthoDB" id="9805142at2"/>
<dbReference type="eggNOG" id="COG0243">
    <property type="taxonomic scope" value="Bacteria"/>
</dbReference>
<dbReference type="GO" id="GO:0030151">
    <property type="term" value="F:molybdenum ion binding"/>
    <property type="evidence" value="ECO:0007669"/>
    <property type="project" value="InterPro"/>
</dbReference>
<keyword evidence="4" id="KW-0004">4Fe-4S</keyword>
<evidence type="ECO:0000256" key="2">
    <source>
        <dbReference type="ARBA" id="ARBA00001966"/>
    </source>
</evidence>
<dbReference type="GO" id="GO:0045333">
    <property type="term" value="P:cellular respiration"/>
    <property type="evidence" value="ECO:0007669"/>
    <property type="project" value="UniProtKB-ARBA"/>
</dbReference>
<keyword evidence="8" id="KW-0408">Iron</keyword>
<dbReference type="RefSeq" id="WP_014437037.1">
    <property type="nucleotide sequence ID" value="NC_017080.1"/>
</dbReference>